<feature type="domain" description="Alpha-D-phosphohexomutase alpha/beta/alpha" evidence="9">
    <location>
        <begin position="7"/>
        <end position="142"/>
    </location>
</feature>
<dbReference type="InterPro" id="IPR016055">
    <property type="entry name" value="A-D-PHexomutase_a/b/a-I/II/III"/>
</dbReference>
<dbReference type="HOGENOM" id="CLU_016950_9_1_9"/>
<sequence length="465" mass="51585">MGTLNEQIFRQYDIRGVAERDLTDETVILLGKAFGTAAIQKGSYQVLLGRDNRLSSERLRDALVKGLMAVGCDVLDIGLVVTPVLYYARFYYARLCLGIDAAVMITGSHNPPDENGFKLALGAGTIYGDEIQKLKELMLAGEFRYGSGSLEPVNCIPPYLKMLREKIQLGPRRLKVAVDCGNGTAALFAEKILADWGCEVIPLYCQSDGSFPNHQPDPVKTANLAELKKAVLEEKADLGLAFDGDADRIGVVDDAGKVIWGDVLMCLYWREIMPKYPGAKAIVEVKCSQALVDEVERLGGKPFFYKTGHSLIKAKMKEIGAVFTGEMSGHIFFADEYYGFDDAFYAAGRLLRLLSHSDGPLSKMLSAIPKYYSTAETRVTCPDWDKFKVVKGLAERFQRDYPVIDVDGARVLFGDGWGLVRASNTQPVLVARCEAKTEEGLQRICSMMKEALREFPEVEDFEWEE</sequence>
<keyword evidence="5 7" id="KW-0460">Magnesium</keyword>
<dbReference type="InterPro" id="IPR005841">
    <property type="entry name" value="Alpha-D-phosphohexomutase_SF"/>
</dbReference>
<evidence type="ECO:0000256" key="2">
    <source>
        <dbReference type="ARBA" id="ARBA00010231"/>
    </source>
</evidence>
<reference evidence="12 13" key="1">
    <citation type="journal article" date="2011" name="Stand. Genomic Sci.">
        <title>Complete genome sequence of Syntrophobotulus glycolicus type strain (FlGlyR).</title>
        <authorList>
            <person name="Han C."/>
            <person name="Mwirichia R."/>
            <person name="Chertkov O."/>
            <person name="Held B."/>
            <person name="Lapidus A."/>
            <person name="Nolan M."/>
            <person name="Lucas S."/>
            <person name="Hammon N."/>
            <person name="Deshpande S."/>
            <person name="Cheng J.F."/>
            <person name="Tapia R."/>
            <person name="Goodwin L."/>
            <person name="Pitluck S."/>
            <person name="Huntemann M."/>
            <person name="Liolios K."/>
            <person name="Ivanova N."/>
            <person name="Pagani I."/>
            <person name="Mavromatis K."/>
            <person name="Ovchinikova G."/>
            <person name="Pati A."/>
            <person name="Chen A."/>
            <person name="Palaniappan K."/>
            <person name="Land M."/>
            <person name="Hauser L."/>
            <person name="Brambilla E.M."/>
            <person name="Rohde M."/>
            <person name="Spring S."/>
            <person name="Sikorski J."/>
            <person name="Goker M."/>
            <person name="Woyke T."/>
            <person name="Bristow J."/>
            <person name="Eisen J.A."/>
            <person name="Markowitz V."/>
            <person name="Hugenholtz P."/>
            <person name="Kyrpides N.C."/>
            <person name="Klenk H.P."/>
            <person name="Detter J.C."/>
        </authorList>
    </citation>
    <scope>NUCLEOTIDE SEQUENCE [LARGE SCALE GENOMIC DNA]</scope>
    <source>
        <strain evidence="13">DSM 8271 / FlGlyR</strain>
    </source>
</reference>
<comment type="similarity">
    <text evidence="2 7">Belongs to the phosphohexose mutase family.</text>
</comment>
<evidence type="ECO:0000313" key="13">
    <source>
        <dbReference type="Proteomes" id="UP000007488"/>
    </source>
</evidence>
<dbReference type="InterPro" id="IPR016066">
    <property type="entry name" value="A-D-PHexomutase_CS"/>
</dbReference>
<dbReference type="Gene3D" id="3.30.310.50">
    <property type="entry name" value="Alpha-D-phosphohexomutase, C-terminal domain"/>
    <property type="match status" value="1"/>
</dbReference>
<dbReference type="Proteomes" id="UP000007488">
    <property type="component" value="Chromosome"/>
</dbReference>
<dbReference type="Pfam" id="PF02879">
    <property type="entry name" value="PGM_PMM_II"/>
    <property type="match status" value="1"/>
</dbReference>
<dbReference type="RefSeq" id="WP_013624086.1">
    <property type="nucleotide sequence ID" value="NC_015172.1"/>
</dbReference>
<dbReference type="InterPro" id="IPR005844">
    <property type="entry name" value="A-D-PHexomutase_a/b/a-I"/>
</dbReference>
<evidence type="ECO:0000259" key="9">
    <source>
        <dbReference type="Pfam" id="PF02878"/>
    </source>
</evidence>
<evidence type="ECO:0000259" key="10">
    <source>
        <dbReference type="Pfam" id="PF02879"/>
    </source>
</evidence>
<dbReference type="OrthoDB" id="9806956at2"/>
<dbReference type="InterPro" id="IPR005843">
    <property type="entry name" value="A-D-PHexomutase_C"/>
</dbReference>
<dbReference type="PRINTS" id="PR00509">
    <property type="entry name" value="PGMPMM"/>
</dbReference>
<dbReference type="GO" id="GO:0005975">
    <property type="term" value="P:carbohydrate metabolic process"/>
    <property type="evidence" value="ECO:0007669"/>
    <property type="project" value="InterPro"/>
</dbReference>
<evidence type="ECO:0000256" key="3">
    <source>
        <dbReference type="ARBA" id="ARBA00022553"/>
    </source>
</evidence>
<dbReference type="Pfam" id="PF02880">
    <property type="entry name" value="PGM_PMM_III"/>
    <property type="match status" value="1"/>
</dbReference>
<dbReference type="KEGG" id="sgy:Sgly_0866"/>
<feature type="domain" description="Alpha-D-phosphohexomutase alpha/beta/alpha" evidence="10">
    <location>
        <begin position="158"/>
        <end position="256"/>
    </location>
</feature>
<dbReference type="STRING" id="645991.Sgly_0866"/>
<keyword evidence="4 7" id="KW-0479">Metal-binding</keyword>
<dbReference type="Pfam" id="PF02878">
    <property type="entry name" value="PGM_PMM_I"/>
    <property type="match status" value="1"/>
</dbReference>
<evidence type="ECO:0000256" key="6">
    <source>
        <dbReference type="ARBA" id="ARBA00023235"/>
    </source>
</evidence>
<feature type="domain" description="Alpha-D-phosphohexomutase alpha/beta/alpha" evidence="11">
    <location>
        <begin position="261"/>
        <end position="370"/>
    </location>
</feature>
<dbReference type="SUPFAM" id="SSF53738">
    <property type="entry name" value="Phosphoglucomutase, first 3 domains"/>
    <property type="match status" value="3"/>
</dbReference>
<dbReference type="AlphaFoldDB" id="F0T1V1"/>
<organism evidence="12 13">
    <name type="scientific">Syntrophobotulus glycolicus (strain DSM 8271 / FlGlyR)</name>
    <dbReference type="NCBI Taxonomy" id="645991"/>
    <lineage>
        <taxon>Bacteria</taxon>
        <taxon>Bacillati</taxon>
        <taxon>Bacillota</taxon>
        <taxon>Clostridia</taxon>
        <taxon>Eubacteriales</taxon>
        <taxon>Desulfitobacteriaceae</taxon>
        <taxon>Syntrophobotulus</taxon>
    </lineage>
</organism>
<name>F0T1V1_SYNGF</name>
<dbReference type="Gene3D" id="3.40.120.10">
    <property type="entry name" value="Alpha-D-Glucose-1,6-Bisphosphate, subunit A, domain 3"/>
    <property type="match status" value="3"/>
</dbReference>
<dbReference type="PANTHER" id="PTHR43771">
    <property type="entry name" value="PHOSPHOMANNOMUTASE"/>
    <property type="match status" value="1"/>
</dbReference>
<keyword evidence="3" id="KW-0597">Phosphoprotein</keyword>
<dbReference type="GO" id="GO:0000287">
    <property type="term" value="F:magnesium ion binding"/>
    <property type="evidence" value="ECO:0007669"/>
    <property type="project" value="InterPro"/>
</dbReference>
<dbReference type="eggNOG" id="COG1109">
    <property type="taxonomic scope" value="Bacteria"/>
</dbReference>
<keyword evidence="6 12" id="KW-0413">Isomerase</keyword>
<dbReference type="SUPFAM" id="SSF55957">
    <property type="entry name" value="Phosphoglucomutase, C-terminal domain"/>
    <property type="match status" value="1"/>
</dbReference>
<evidence type="ECO:0000313" key="12">
    <source>
        <dbReference type="EMBL" id="ADY55215.1"/>
    </source>
</evidence>
<evidence type="ECO:0000256" key="1">
    <source>
        <dbReference type="ARBA" id="ARBA00001946"/>
    </source>
</evidence>
<dbReference type="GO" id="GO:0004615">
    <property type="term" value="F:phosphomannomutase activity"/>
    <property type="evidence" value="ECO:0007669"/>
    <property type="project" value="UniProtKB-EC"/>
</dbReference>
<reference evidence="13" key="2">
    <citation type="submission" date="2011-02" db="EMBL/GenBank/DDBJ databases">
        <title>The complete genome of Syntrophobotulus glycolicus DSM 8271.</title>
        <authorList>
            <person name="Lucas S."/>
            <person name="Copeland A."/>
            <person name="Lapidus A."/>
            <person name="Bruce D."/>
            <person name="Goodwin L."/>
            <person name="Pitluck S."/>
            <person name="Kyrpides N."/>
            <person name="Mavromatis K."/>
            <person name="Pagani I."/>
            <person name="Ivanova N."/>
            <person name="Mikhailova N."/>
            <person name="Chertkov O."/>
            <person name="Held B."/>
            <person name="Detter J.C."/>
            <person name="Tapia R."/>
            <person name="Han C."/>
            <person name="Land M."/>
            <person name="Hauser L."/>
            <person name="Markowitz V."/>
            <person name="Cheng J.-F."/>
            <person name="Hugenholtz P."/>
            <person name="Woyke T."/>
            <person name="Wu D."/>
            <person name="Spring S."/>
            <person name="Schroeder M."/>
            <person name="Brambilla E."/>
            <person name="Klenk H.-P."/>
            <person name="Eisen J.A."/>
        </authorList>
    </citation>
    <scope>NUCLEOTIDE SEQUENCE [LARGE SCALE GENOMIC DNA]</scope>
    <source>
        <strain evidence="13">DSM 8271 / FlGlyR</strain>
    </source>
</reference>
<gene>
    <name evidence="12" type="ordered locus">Sgly_0866</name>
</gene>
<dbReference type="PROSITE" id="PS00710">
    <property type="entry name" value="PGM_PMM"/>
    <property type="match status" value="1"/>
</dbReference>
<dbReference type="InterPro" id="IPR036900">
    <property type="entry name" value="A-D-PHexomutase_C_sf"/>
</dbReference>
<evidence type="ECO:0000259" key="11">
    <source>
        <dbReference type="Pfam" id="PF02880"/>
    </source>
</evidence>
<accession>F0T1V1</accession>
<dbReference type="InterPro" id="IPR005845">
    <property type="entry name" value="A-D-PHexomutase_a/b/a-II"/>
</dbReference>
<dbReference type="InterPro" id="IPR005846">
    <property type="entry name" value="A-D-PHexomutase_a/b/a-III"/>
</dbReference>
<dbReference type="CDD" id="cd03089">
    <property type="entry name" value="PMM_PGM"/>
    <property type="match status" value="1"/>
</dbReference>
<evidence type="ECO:0000256" key="7">
    <source>
        <dbReference type="RuleBase" id="RU004326"/>
    </source>
</evidence>
<feature type="domain" description="Alpha-D-phosphohexomutase C-terminal" evidence="8">
    <location>
        <begin position="376"/>
        <end position="450"/>
    </location>
</feature>
<evidence type="ECO:0000256" key="4">
    <source>
        <dbReference type="ARBA" id="ARBA00022723"/>
    </source>
</evidence>
<keyword evidence="13" id="KW-1185">Reference proteome</keyword>
<dbReference type="EMBL" id="CP002547">
    <property type="protein sequence ID" value="ADY55215.1"/>
    <property type="molecule type" value="Genomic_DNA"/>
</dbReference>
<dbReference type="EC" id="5.4.2.8" evidence="12"/>
<comment type="cofactor">
    <cofactor evidence="1">
        <name>Mg(2+)</name>
        <dbReference type="ChEBI" id="CHEBI:18420"/>
    </cofactor>
</comment>
<protein>
    <submittedName>
        <fullName evidence="12">Phosphomannomutase</fullName>
        <ecNumber evidence="12">5.4.2.8</ecNumber>
    </submittedName>
</protein>
<dbReference type="Pfam" id="PF00408">
    <property type="entry name" value="PGM_PMM_IV"/>
    <property type="match status" value="1"/>
</dbReference>
<proteinExistence type="inferred from homology"/>
<evidence type="ECO:0000256" key="5">
    <source>
        <dbReference type="ARBA" id="ARBA00022842"/>
    </source>
</evidence>
<dbReference type="PANTHER" id="PTHR43771:SF2">
    <property type="entry name" value="PHOSPHOMANNOMUTASE_PHOSPHOGLUCOMUTASE"/>
    <property type="match status" value="1"/>
</dbReference>
<evidence type="ECO:0000259" key="8">
    <source>
        <dbReference type="Pfam" id="PF00408"/>
    </source>
</evidence>